<proteinExistence type="predicted"/>
<name>A0A0E9Y1D3_ANGAN</name>
<evidence type="ECO:0000313" key="1">
    <source>
        <dbReference type="EMBL" id="JAI08512.1"/>
    </source>
</evidence>
<organism evidence="1">
    <name type="scientific">Anguilla anguilla</name>
    <name type="common">European freshwater eel</name>
    <name type="synonym">Muraena anguilla</name>
    <dbReference type="NCBI Taxonomy" id="7936"/>
    <lineage>
        <taxon>Eukaryota</taxon>
        <taxon>Metazoa</taxon>
        <taxon>Chordata</taxon>
        <taxon>Craniata</taxon>
        <taxon>Vertebrata</taxon>
        <taxon>Euteleostomi</taxon>
        <taxon>Actinopterygii</taxon>
        <taxon>Neopterygii</taxon>
        <taxon>Teleostei</taxon>
        <taxon>Anguilliformes</taxon>
        <taxon>Anguillidae</taxon>
        <taxon>Anguilla</taxon>
    </lineage>
</organism>
<reference evidence="1" key="1">
    <citation type="submission" date="2014-11" db="EMBL/GenBank/DDBJ databases">
        <authorList>
            <person name="Amaro Gonzalez C."/>
        </authorList>
    </citation>
    <scope>NUCLEOTIDE SEQUENCE</scope>
</reference>
<accession>A0A0E9Y1D3</accession>
<dbReference type="AlphaFoldDB" id="A0A0E9Y1D3"/>
<sequence length="29" mass="3424">MKDVSRRVRSSVQTRQLTTVNCFRSINLQ</sequence>
<protein>
    <submittedName>
        <fullName evidence="1">Uncharacterized protein</fullName>
    </submittedName>
</protein>
<dbReference type="EMBL" id="GBXM01000066">
    <property type="protein sequence ID" value="JAI08512.1"/>
    <property type="molecule type" value="Transcribed_RNA"/>
</dbReference>
<reference evidence="1" key="2">
    <citation type="journal article" date="2015" name="Fish Shellfish Immunol.">
        <title>Early steps in the European eel (Anguilla anguilla)-Vibrio vulnificus interaction in the gills: Role of the RtxA13 toxin.</title>
        <authorList>
            <person name="Callol A."/>
            <person name="Pajuelo D."/>
            <person name="Ebbesson L."/>
            <person name="Teles M."/>
            <person name="MacKenzie S."/>
            <person name="Amaro C."/>
        </authorList>
    </citation>
    <scope>NUCLEOTIDE SEQUENCE</scope>
</reference>